<evidence type="ECO:0000313" key="2">
    <source>
        <dbReference type="EMBL" id="GAA4558998.1"/>
    </source>
</evidence>
<evidence type="ECO:0000313" key="3">
    <source>
        <dbReference type="Proteomes" id="UP001501598"/>
    </source>
</evidence>
<keyword evidence="3" id="KW-1185">Reference proteome</keyword>
<dbReference type="InterPro" id="IPR036397">
    <property type="entry name" value="RNaseH_sf"/>
</dbReference>
<gene>
    <name evidence="2" type="ORF">GCM10023175_66180</name>
</gene>
<organism evidence="2 3">
    <name type="scientific">Pseudonocardia xishanensis</name>
    <dbReference type="NCBI Taxonomy" id="630995"/>
    <lineage>
        <taxon>Bacteria</taxon>
        <taxon>Bacillati</taxon>
        <taxon>Actinomycetota</taxon>
        <taxon>Actinomycetes</taxon>
        <taxon>Pseudonocardiales</taxon>
        <taxon>Pseudonocardiaceae</taxon>
        <taxon>Pseudonocardia</taxon>
    </lineage>
</organism>
<comment type="caution">
    <text evidence="2">The sequence shown here is derived from an EMBL/GenBank/DDBJ whole genome shotgun (WGS) entry which is preliminary data.</text>
</comment>
<feature type="compositionally biased region" description="Basic residues" evidence="1">
    <location>
        <begin position="144"/>
        <end position="157"/>
    </location>
</feature>
<dbReference type="InterPro" id="IPR012337">
    <property type="entry name" value="RNaseH-like_sf"/>
</dbReference>
<reference evidence="3" key="1">
    <citation type="journal article" date="2019" name="Int. J. Syst. Evol. Microbiol.">
        <title>The Global Catalogue of Microorganisms (GCM) 10K type strain sequencing project: providing services to taxonomists for standard genome sequencing and annotation.</title>
        <authorList>
            <consortium name="The Broad Institute Genomics Platform"/>
            <consortium name="The Broad Institute Genome Sequencing Center for Infectious Disease"/>
            <person name="Wu L."/>
            <person name="Ma J."/>
        </authorList>
    </citation>
    <scope>NUCLEOTIDE SEQUENCE [LARGE SCALE GENOMIC DNA]</scope>
    <source>
        <strain evidence="3">JCM 17906</strain>
    </source>
</reference>
<dbReference type="EMBL" id="BAABGT010000116">
    <property type="protein sequence ID" value="GAA4558998.1"/>
    <property type="molecule type" value="Genomic_DNA"/>
</dbReference>
<dbReference type="SUPFAM" id="SSF53098">
    <property type="entry name" value="Ribonuclease H-like"/>
    <property type="match status" value="1"/>
</dbReference>
<feature type="region of interest" description="Disordered" evidence="1">
    <location>
        <begin position="124"/>
        <end position="163"/>
    </location>
</feature>
<proteinExistence type="predicted"/>
<accession>A0ABP8S4A2</accession>
<evidence type="ECO:0000256" key="1">
    <source>
        <dbReference type="SAM" id="MobiDB-lite"/>
    </source>
</evidence>
<evidence type="ECO:0008006" key="4">
    <source>
        <dbReference type="Google" id="ProtNLM"/>
    </source>
</evidence>
<feature type="region of interest" description="Disordered" evidence="1">
    <location>
        <begin position="1"/>
        <end position="26"/>
    </location>
</feature>
<sequence>MLPGDVGRTGGRAATPGKPLNRHHNPKMGTAFVHTVIDDHRRAAYAEIHDDETAATATAVLCRAVAWYAERGATTRRVLSDNGAPYRSHLWKSQRRKALPAFPHEYNHHRPHTALGGQPPITRLTNLPGQHTQHSRGRVTASRPGRRSTPGRRRGRWGRAWSRRVGLNRPGRWRGS</sequence>
<dbReference type="Gene3D" id="3.30.420.10">
    <property type="entry name" value="Ribonuclease H-like superfamily/Ribonuclease H"/>
    <property type="match status" value="1"/>
</dbReference>
<dbReference type="Proteomes" id="UP001501598">
    <property type="component" value="Unassembled WGS sequence"/>
</dbReference>
<name>A0ABP8S4A2_9PSEU</name>
<protein>
    <recommendedName>
        <fullName evidence="4">Integrase-like protein</fullName>
    </recommendedName>
</protein>